<dbReference type="InterPro" id="IPR029045">
    <property type="entry name" value="ClpP/crotonase-like_dom_sf"/>
</dbReference>
<dbReference type="GO" id="GO:0016853">
    <property type="term" value="F:isomerase activity"/>
    <property type="evidence" value="ECO:0007669"/>
    <property type="project" value="UniProtKB-KW"/>
</dbReference>
<comment type="caution">
    <text evidence="8">The sequence shown here is derived from an EMBL/GenBank/DDBJ whole genome shotgun (WGS) entry which is preliminary data.</text>
</comment>
<evidence type="ECO:0000256" key="3">
    <source>
        <dbReference type="ARBA" id="ARBA00022832"/>
    </source>
</evidence>
<keyword evidence="9" id="KW-1185">Reference proteome</keyword>
<feature type="compositionally biased region" description="Low complexity" evidence="7">
    <location>
        <begin position="9"/>
        <end position="25"/>
    </location>
</feature>
<keyword evidence="4" id="KW-0443">Lipid metabolism</keyword>
<accession>A0A839XQZ0</accession>
<dbReference type="Gene3D" id="1.10.12.10">
    <property type="entry name" value="Lyase 2-enoyl-coa Hydratase, Chain A, domain 2"/>
    <property type="match status" value="1"/>
</dbReference>
<dbReference type="Pfam" id="PF00378">
    <property type="entry name" value="ECH_1"/>
    <property type="match status" value="1"/>
</dbReference>
<evidence type="ECO:0000256" key="6">
    <source>
        <dbReference type="RuleBase" id="RU003707"/>
    </source>
</evidence>
<dbReference type="EMBL" id="JACIBS010000002">
    <property type="protein sequence ID" value="MBB3665117.1"/>
    <property type="molecule type" value="Genomic_DNA"/>
</dbReference>
<sequence length="295" mass="30499">MTVGGDSTAHGGASHDASPAGAAADDPAAAARVSYTVRDGIADVRLDRPDKRNALDPAMFTGLVQVGERLRADPAVRVVVLSGNGRSFCAGLDVAAFEAMTTGEHTRPDEARSTDGPARSLGQQAAHVWTELAVPVIAALHGHAYGGGLQIALGADIRLAAPDTRLSVMEIAWGLVPDMTGTQVLPELVGRDVAMELTLTGRVVEAAEAARLGLVTRTEDDPLAAAHALAGEIAEQSPDAVRDAKYLVNLAGRTGLAEGFAAEQAAIRRLIGSPNQVEAVRAKQSSRPPTFTDPA</sequence>
<evidence type="ECO:0000256" key="7">
    <source>
        <dbReference type="SAM" id="MobiDB-lite"/>
    </source>
</evidence>
<dbReference type="GO" id="GO:0006635">
    <property type="term" value="P:fatty acid beta-oxidation"/>
    <property type="evidence" value="ECO:0007669"/>
    <property type="project" value="UniProtKB-UniPathway"/>
</dbReference>
<dbReference type="InterPro" id="IPR018376">
    <property type="entry name" value="Enoyl-CoA_hyd/isom_CS"/>
</dbReference>
<gene>
    <name evidence="8" type="ORF">FB384_004068</name>
</gene>
<evidence type="ECO:0000256" key="4">
    <source>
        <dbReference type="ARBA" id="ARBA00023098"/>
    </source>
</evidence>
<dbReference type="InterPro" id="IPR045002">
    <property type="entry name" value="Ech1-like"/>
</dbReference>
<dbReference type="InterPro" id="IPR014748">
    <property type="entry name" value="Enoyl-CoA_hydra_C"/>
</dbReference>
<dbReference type="InterPro" id="IPR001753">
    <property type="entry name" value="Enoyl-CoA_hydra/iso"/>
</dbReference>
<keyword evidence="5" id="KW-0413">Isomerase</keyword>
<organism evidence="8 9">
    <name type="scientific">Prauserella sediminis</name>
    <dbReference type="NCBI Taxonomy" id="577680"/>
    <lineage>
        <taxon>Bacteria</taxon>
        <taxon>Bacillati</taxon>
        <taxon>Actinomycetota</taxon>
        <taxon>Actinomycetes</taxon>
        <taxon>Pseudonocardiales</taxon>
        <taxon>Pseudonocardiaceae</taxon>
        <taxon>Prauserella</taxon>
        <taxon>Prauserella salsuginis group</taxon>
    </lineage>
</organism>
<evidence type="ECO:0000313" key="9">
    <source>
        <dbReference type="Proteomes" id="UP000564573"/>
    </source>
</evidence>
<protein>
    <submittedName>
        <fullName evidence="8">Enoyl-CoA hydratase/carnithine racemase</fullName>
    </submittedName>
</protein>
<proteinExistence type="inferred from homology"/>
<dbReference type="PANTHER" id="PTHR43149:SF1">
    <property type="entry name" value="DELTA(3,5)-DELTA(2,4)-DIENOYL-COA ISOMERASE, MITOCHONDRIAL"/>
    <property type="match status" value="1"/>
</dbReference>
<dbReference type="NCBIfam" id="NF005699">
    <property type="entry name" value="PRK07509.1"/>
    <property type="match status" value="1"/>
</dbReference>
<evidence type="ECO:0000256" key="5">
    <source>
        <dbReference type="ARBA" id="ARBA00023235"/>
    </source>
</evidence>
<dbReference type="CDD" id="cd06558">
    <property type="entry name" value="crotonase-like"/>
    <property type="match status" value="1"/>
</dbReference>
<dbReference type="UniPathway" id="UPA00659"/>
<name>A0A839XQZ0_9PSEU</name>
<dbReference type="Proteomes" id="UP000564573">
    <property type="component" value="Unassembled WGS sequence"/>
</dbReference>
<comment type="similarity">
    <text evidence="2 6">Belongs to the enoyl-CoA hydratase/isomerase family.</text>
</comment>
<evidence type="ECO:0000256" key="1">
    <source>
        <dbReference type="ARBA" id="ARBA00005005"/>
    </source>
</evidence>
<comment type="pathway">
    <text evidence="1">Lipid metabolism; fatty acid beta-oxidation.</text>
</comment>
<feature type="region of interest" description="Disordered" evidence="7">
    <location>
        <begin position="1"/>
        <end position="25"/>
    </location>
</feature>
<dbReference type="RefSeq" id="WP_323985345.1">
    <property type="nucleotide sequence ID" value="NZ_JACIBS010000002.1"/>
</dbReference>
<evidence type="ECO:0000256" key="2">
    <source>
        <dbReference type="ARBA" id="ARBA00005254"/>
    </source>
</evidence>
<dbReference type="Gene3D" id="3.90.226.10">
    <property type="entry name" value="2-enoyl-CoA Hydratase, Chain A, domain 1"/>
    <property type="match status" value="1"/>
</dbReference>
<evidence type="ECO:0000313" key="8">
    <source>
        <dbReference type="EMBL" id="MBB3665117.1"/>
    </source>
</evidence>
<dbReference type="SUPFAM" id="SSF52096">
    <property type="entry name" value="ClpP/crotonase"/>
    <property type="match status" value="1"/>
</dbReference>
<reference evidence="8 9" key="1">
    <citation type="submission" date="2020-08" db="EMBL/GenBank/DDBJ databases">
        <title>Sequencing the genomes of 1000 actinobacteria strains.</title>
        <authorList>
            <person name="Klenk H.-P."/>
        </authorList>
    </citation>
    <scope>NUCLEOTIDE SEQUENCE [LARGE SCALE GENOMIC DNA]</scope>
    <source>
        <strain evidence="8 9">DSM 45267</strain>
    </source>
</reference>
<keyword evidence="3" id="KW-0276">Fatty acid metabolism</keyword>
<dbReference type="PANTHER" id="PTHR43149">
    <property type="entry name" value="ENOYL-COA HYDRATASE"/>
    <property type="match status" value="1"/>
</dbReference>
<dbReference type="PROSITE" id="PS00166">
    <property type="entry name" value="ENOYL_COA_HYDRATASE"/>
    <property type="match status" value="1"/>
</dbReference>
<dbReference type="AlphaFoldDB" id="A0A839XQZ0"/>